<gene>
    <name evidence="7" type="ORF">BZL29_7056</name>
</gene>
<evidence type="ECO:0000313" key="8">
    <source>
        <dbReference type="Proteomes" id="UP000188532"/>
    </source>
</evidence>
<keyword evidence="2" id="KW-0694">RNA-binding</keyword>
<dbReference type="Gene3D" id="4.10.950.10">
    <property type="entry name" value="Ribosomal protein L2, domain 3"/>
    <property type="match status" value="1"/>
</dbReference>
<dbReference type="GO" id="GO:0005840">
    <property type="term" value="C:ribosome"/>
    <property type="evidence" value="ECO:0007669"/>
    <property type="project" value="UniProtKB-KW"/>
</dbReference>
<evidence type="ECO:0000256" key="3">
    <source>
        <dbReference type="ARBA" id="ARBA00022980"/>
    </source>
</evidence>
<dbReference type="InterPro" id="IPR022669">
    <property type="entry name" value="Ribosomal_uL2_C"/>
</dbReference>
<evidence type="ECO:0000313" key="7">
    <source>
        <dbReference type="EMBL" id="OOK66997.1"/>
    </source>
</evidence>
<dbReference type="Proteomes" id="UP000188532">
    <property type="component" value="Unassembled WGS sequence"/>
</dbReference>
<accession>A0A1V3WJ41</accession>
<protein>
    <submittedName>
        <fullName evidence="7">Ribosomal Proteins L2, C-terminal domain protein</fullName>
    </submittedName>
</protein>
<dbReference type="GO" id="GO:0003723">
    <property type="term" value="F:RNA binding"/>
    <property type="evidence" value="ECO:0007669"/>
    <property type="project" value="UniProtKB-KW"/>
</dbReference>
<feature type="domain" description="Large ribosomal subunit protein uL2 C-terminal" evidence="6">
    <location>
        <begin position="2"/>
        <end position="34"/>
    </location>
</feature>
<evidence type="ECO:0000256" key="1">
    <source>
        <dbReference type="ARBA" id="ARBA00005636"/>
    </source>
</evidence>
<dbReference type="EMBL" id="MVBN01000009">
    <property type="protein sequence ID" value="OOK66997.1"/>
    <property type="molecule type" value="Genomic_DNA"/>
</dbReference>
<comment type="caution">
    <text evidence="7">The sequence shown here is derived from an EMBL/GenBank/DDBJ whole genome shotgun (WGS) entry which is preliminary data.</text>
</comment>
<evidence type="ECO:0000256" key="5">
    <source>
        <dbReference type="SAM" id="MobiDB-lite"/>
    </source>
</evidence>
<feature type="compositionally biased region" description="Basic residues" evidence="5">
    <location>
        <begin position="15"/>
        <end position="25"/>
    </location>
</feature>
<dbReference type="Pfam" id="PF03947">
    <property type="entry name" value="Ribosomal_L2_C"/>
    <property type="match status" value="1"/>
</dbReference>
<dbReference type="InterPro" id="IPR008991">
    <property type="entry name" value="Translation_prot_SH3-like_sf"/>
</dbReference>
<reference evidence="7 8" key="1">
    <citation type="submission" date="2017-02" db="EMBL/GenBank/DDBJ databases">
        <title>Complete genome sequences of Mycobacterium kansasii strains isolated from rhesus macaques.</title>
        <authorList>
            <person name="Panda A."/>
            <person name="Nagaraj S."/>
            <person name="Zhao X."/>
            <person name="Tettelin H."/>
            <person name="Detolla L.J."/>
        </authorList>
    </citation>
    <scope>NUCLEOTIDE SEQUENCE [LARGE SCALE GENOMIC DNA]</scope>
    <source>
        <strain evidence="7 8">11-3469</strain>
    </source>
</reference>
<dbReference type="InterPro" id="IPR014726">
    <property type="entry name" value="Ribosomal_uL2_dom3"/>
</dbReference>
<sequence>MGNAEQANINWGKAGRMRWKGKRPSVRGVVMNPSTTRTVVARVRPPVAVTRSALGQEGRAHPPSEQAK</sequence>
<dbReference type="SUPFAM" id="SSF50104">
    <property type="entry name" value="Translation proteins SH3-like domain"/>
    <property type="match status" value="1"/>
</dbReference>
<comment type="similarity">
    <text evidence="1">Belongs to the universal ribosomal protein uL2 family.</text>
</comment>
<dbReference type="GO" id="GO:0003735">
    <property type="term" value="F:structural constituent of ribosome"/>
    <property type="evidence" value="ECO:0007669"/>
    <property type="project" value="InterPro"/>
</dbReference>
<evidence type="ECO:0000259" key="6">
    <source>
        <dbReference type="Pfam" id="PF03947"/>
    </source>
</evidence>
<keyword evidence="3 7" id="KW-0689">Ribosomal protein</keyword>
<organism evidence="7 8">
    <name type="scientific">Mycobacterium kansasii</name>
    <dbReference type="NCBI Taxonomy" id="1768"/>
    <lineage>
        <taxon>Bacteria</taxon>
        <taxon>Bacillati</taxon>
        <taxon>Actinomycetota</taxon>
        <taxon>Actinomycetes</taxon>
        <taxon>Mycobacteriales</taxon>
        <taxon>Mycobacteriaceae</taxon>
        <taxon>Mycobacterium</taxon>
    </lineage>
</organism>
<feature type="region of interest" description="Disordered" evidence="5">
    <location>
        <begin position="1"/>
        <end position="29"/>
    </location>
</feature>
<proteinExistence type="inferred from homology"/>
<dbReference type="GO" id="GO:1990904">
    <property type="term" value="C:ribonucleoprotein complex"/>
    <property type="evidence" value="ECO:0007669"/>
    <property type="project" value="UniProtKB-KW"/>
</dbReference>
<evidence type="ECO:0000256" key="2">
    <source>
        <dbReference type="ARBA" id="ARBA00022884"/>
    </source>
</evidence>
<dbReference type="AlphaFoldDB" id="A0A1V3WJ41"/>
<evidence type="ECO:0000256" key="4">
    <source>
        <dbReference type="ARBA" id="ARBA00023274"/>
    </source>
</evidence>
<name>A0A1V3WJ41_MYCKA</name>
<keyword evidence="4" id="KW-0687">Ribonucleoprotein</keyword>
<dbReference type="GO" id="GO:0006412">
    <property type="term" value="P:translation"/>
    <property type="evidence" value="ECO:0007669"/>
    <property type="project" value="InterPro"/>
</dbReference>